<feature type="transmembrane region" description="Helical" evidence="7">
    <location>
        <begin position="364"/>
        <end position="382"/>
    </location>
</feature>
<dbReference type="PANTHER" id="PTHR19432">
    <property type="entry name" value="SUGAR TRANSPORTER"/>
    <property type="match status" value="1"/>
</dbReference>
<keyword evidence="5 7" id="KW-0472">Membrane</keyword>
<dbReference type="GO" id="GO:0008506">
    <property type="term" value="F:sucrose:proton symporter activity"/>
    <property type="evidence" value="ECO:0007669"/>
    <property type="project" value="TreeGrafter"/>
</dbReference>
<reference evidence="8 9" key="1">
    <citation type="submission" date="2015-12" db="EMBL/GenBank/DDBJ databases">
        <title>Draft genome sequence of Moniliophthora roreri, the causal agent of frosty pod rot of cacao.</title>
        <authorList>
            <person name="Aime M.C."/>
            <person name="Diaz-Valderrama J.R."/>
            <person name="Kijpornyongpan T."/>
            <person name="Phillips-Mora W."/>
        </authorList>
    </citation>
    <scope>NUCLEOTIDE SEQUENCE [LARGE SCALE GENOMIC DNA]</scope>
    <source>
        <strain evidence="8 9">MCA 2952</strain>
    </source>
</reference>
<comment type="subcellular location">
    <subcellularLocation>
        <location evidence="1">Membrane</location>
        <topology evidence="1">Multi-pass membrane protein</topology>
    </subcellularLocation>
</comment>
<feature type="transmembrane region" description="Helical" evidence="7">
    <location>
        <begin position="458"/>
        <end position="480"/>
    </location>
</feature>
<evidence type="ECO:0000313" key="9">
    <source>
        <dbReference type="Proteomes" id="UP000054988"/>
    </source>
</evidence>
<evidence type="ECO:0000313" key="8">
    <source>
        <dbReference type="EMBL" id="KTB36677.1"/>
    </source>
</evidence>
<evidence type="ECO:0000256" key="3">
    <source>
        <dbReference type="ARBA" id="ARBA00022692"/>
    </source>
</evidence>
<sequence>MLHPAADANSEDPTSQIPWPSRRPRNTGTDSDGAESNTVVPEQETAPGNGKDSSKGTSSKKRLTTWNLITLSISMLGAQIVWTVELGYGTPFLLSLGLSEQLTSLVWLAGPLSGLIAQPVIGAISDSSTSKYRRRYWIITATIALVVSTFILAYCKELAEFFVDLFRVGAGDWDEKRTRRAANTAIGFAVVSFYILDFALNALQASLRNLLLDITPATQLNSGNAWHGRMTHAGNIIGFGFGFLPLDKLPIIRLLGGSQFRKFCVICIVILVITVWITCISHEEEERTTVGRQSKFREVLGNIYTAIVNLPRPIRRVCYVQFFAFMGWFPFLFYSTTYMGQVMAHELNKEPDADLATRTGEFAMLLYSIVAVIAGTVLPHLANRDRRLMGHKGDIDEDAEITRLRNTVREWRAEAARKGQPLRLPMMPFLLRNIWTGALLLFSLLTFATFFITTVAGATVFISLIGICWAVAMWAPFAIIMELLKELSQPPPPQTRRPSHSRAISSPGIRRNFSEEAWTNNERRPLLPRRRSFDEYETGADELPSAKPVAGGTILGVHNLAIVVPQFVVAIATSIIFRIVDGAAGANPEADDSTYYGKNGVAWVLRFGGLCTLVGAVLARMVPPTPTEKAMRRRLGEMRVLQEEYP</sequence>
<dbReference type="Proteomes" id="UP000054988">
    <property type="component" value="Unassembled WGS sequence"/>
</dbReference>
<feature type="transmembrane region" description="Helical" evidence="7">
    <location>
        <begin position="600"/>
        <end position="622"/>
    </location>
</feature>
<dbReference type="AlphaFoldDB" id="A0A0W0FKA5"/>
<feature type="region of interest" description="Disordered" evidence="6">
    <location>
        <begin position="1"/>
        <end position="59"/>
    </location>
</feature>
<evidence type="ECO:0000256" key="7">
    <source>
        <dbReference type="SAM" id="Phobius"/>
    </source>
</evidence>
<evidence type="ECO:0000256" key="2">
    <source>
        <dbReference type="ARBA" id="ARBA00022448"/>
    </source>
</evidence>
<dbReference type="InterPro" id="IPR036259">
    <property type="entry name" value="MFS_trans_sf"/>
</dbReference>
<organism evidence="8 9">
    <name type="scientific">Moniliophthora roreri</name>
    <name type="common">Frosty pod rot fungus</name>
    <name type="synonym">Monilia roreri</name>
    <dbReference type="NCBI Taxonomy" id="221103"/>
    <lineage>
        <taxon>Eukaryota</taxon>
        <taxon>Fungi</taxon>
        <taxon>Dikarya</taxon>
        <taxon>Basidiomycota</taxon>
        <taxon>Agaricomycotina</taxon>
        <taxon>Agaricomycetes</taxon>
        <taxon>Agaricomycetidae</taxon>
        <taxon>Agaricales</taxon>
        <taxon>Marasmiineae</taxon>
        <taxon>Marasmiaceae</taxon>
        <taxon>Moniliophthora</taxon>
    </lineage>
</organism>
<feature type="transmembrane region" description="Helical" evidence="7">
    <location>
        <begin position="430"/>
        <end position="452"/>
    </location>
</feature>
<feature type="transmembrane region" description="Helical" evidence="7">
    <location>
        <begin position="104"/>
        <end position="124"/>
    </location>
</feature>
<dbReference type="GO" id="GO:0005886">
    <property type="term" value="C:plasma membrane"/>
    <property type="evidence" value="ECO:0007669"/>
    <property type="project" value="TreeGrafter"/>
</dbReference>
<feature type="transmembrane region" description="Helical" evidence="7">
    <location>
        <begin position="136"/>
        <end position="154"/>
    </location>
</feature>
<feature type="transmembrane region" description="Helical" evidence="7">
    <location>
        <begin position="322"/>
        <end position="344"/>
    </location>
</feature>
<evidence type="ECO:0008006" key="10">
    <source>
        <dbReference type="Google" id="ProtNLM"/>
    </source>
</evidence>
<evidence type="ECO:0000256" key="1">
    <source>
        <dbReference type="ARBA" id="ARBA00004141"/>
    </source>
</evidence>
<keyword evidence="2" id="KW-0813">Transport</keyword>
<evidence type="ECO:0000256" key="6">
    <source>
        <dbReference type="SAM" id="MobiDB-lite"/>
    </source>
</evidence>
<protein>
    <recommendedName>
        <fullName evidence="10">MFS general substrate transporter</fullName>
    </recommendedName>
</protein>
<evidence type="ECO:0000256" key="4">
    <source>
        <dbReference type="ARBA" id="ARBA00022989"/>
    </source>
</evidence>
<proteinExistence type="predicted"/>
<keyword evidence="3 7" id="KW-0812">Transmembrane</keyword>
<feature type="compositionally biased region" description="Polar residues" evidence="6">
    <location>
        <begin position="26"/>
        <end position="40"/>
    </location>
</feature>
<evidence type="ECO:0000256" key="5">
    <source>
        <dbReference type="ARBA" id="ARBA00023136"/>
    </source>
</evidence>
<accession>A0A0W0FKA5</accession>
<keyword evidence="4 7" id="KW-1133">Transmembrane helix</keyword>
<name>A0A0W0FKA5_MONRR</name>
<dbReference type="eggNOG" id="KOG0637">
    <property type="taxonomic scope" value="Eukaryota"/>
</dbReference>
<comment type="caution">
    <text evidence="8">The sequence shown here is derived from an EMBL/GenBank/DDBJ whole genome shotgun (WGS) entry which is preliminary data.</text>
</comment>
<gene>
    <name evidence="8" type="ORF">WG66_10888</name>
</gene>
<dbReference type="Gene3D" id="1.20.1250.20">
    <property type="entry name" value="MFS general substrate transporter like domains"/>
    <property type="match status" value="1"/>
</dbReference>
<feature type="transmembrane region" description="Helical" evidence="7">
    <location>
        <begin position="63"/>
        <end position="84"/>
    </location>
</feature>
<dbReference type="PANTHER" id="PTHR19432:SF35">
    <property type="entry name" value="SOLUTE CARRIER FAMILY 45 MEMBER 3 ISOFORM X1"/>
    <property type="match status" value="1"/>
</dbReference>
<dbReference type="SUPFAM" id="SSF103473">
    <property type="entry name" value="MFS general substrate transporter"/>
    <property type="match status" value="1"/>
</dbReference>
<dbReference type="EMBL" id="LATX01001892">
    <property type="protein sequence ID" value="KTB36677.1"/>
    <property type="molecule type" value="Genomic_DNA"/>
</dbReference>
<feature type="transmembrane region" description="Helical" evidence="7">
    <location>
        <begin position="181"/>
        <end position="200"/>
    </location>
</feature>
<feature type="compositionally biased region" description="Low complexity" evidence="6">
    <location>
        <begin position="48"/>
        <end position="57"/>
    </location>
</feature>
<feature type="transmembrane region" description="Helical" evidence="7">
    <location>
        <begin position="560"/>
        <end position="580"/>
    </location>
</feature>